<evidence type="ECO:0000313" key="3">
    <source>
        <dbReference type="EMBL" id="KAA6303081.1"/>
    </source>
</evidence>
<dbReference type="Pfam" id="PF10543">
    <property type="entry name" value="ORF6N"/>
    <property type="match status" value="1"/>
</dbReference>
<dbReference type="Proteomes" id="UP000324575">
    <property type="component" value="Unassembled WGS sequence"/>
</dbReference>
<evidence type="ECO:0000313" key="4">
    <source>
        <dbReference type="Proteomes" id="UP000324575"/>
    </source>
</evidence>
<proteinExistence type="predicted"/>
<accession>A0A5M8P3V7</accession>
<keyword evidence="1" id="KW-0175">Coiled coil</keyword>
<name>A0A5M8P3V7_9BACT</name>
<dbReference type="InterPro" id="IPR018873">
    <property type="entry name" value="KilA-N_DNA-bd_domain"/>
</dbReference>
<feature type="coiled-coil region" evidence="1">
    <location>
        <begin position="133"/>
        <end position="163"/>
    </location>
</feature>
<gene>
    <name evidence="3" type="ORF">EZS26_000684</name>
</gene>
<comment type="caution">
    <text evidence="3">The sequence shown here is derived from an EMBL/GenBank/DDBJ whole genome shotgun (WGS) entry which is preliminary data.</text>
</comment>
<feature type="domain" description="KilA-N DNA-binding" evidence="2">
    <location>
        <begin position="9"/>
        <end position="98"/>
    </location>
</feature>
<dbReference type="EMBL" id="SNRX01000003">
    <property type="protein sequence ID" value="KAA6303081.1"/>
    <property type="molecule type" value="Genomic_DNA"/>
</dbReference>
<reference evidence="3 4" key="1">
    <citation type="submission" date="2019-03" db="EMBL/GenBank/DDBJ databases">
        <title>Single cell metagenomics reveals metabolic interactions within the superorganism composed of flagellate Streblomastix strix and complex community of Bacteroidetes bacteria on its surface.</title>
        <authorList>
            <person name="Treitli S.C."/>
            <person name="Kolisko M."/>
            <person name="Husnik F."/>
            <person name="Keeling P."/>
            <person name="Hampl V."/>
        </authorList>
    </citation>
    <scope>NUCLEOTIDE SEQUENCE [LARGE SCALE GENOMIC DNA]</scope>
    <source>
        <strain evidence="3">St1</strain>
    </source>
</reference>
<evidence type="ECO:0000259" key="2">
    <source>
        <dbReference type="Pfam" id="PF10543"/>
    </source>
</evidence>
<organism evidence="3 4">
    <name type="scientific">Candidatus Ordinivivax streblomastigis</name>
    <dbReference type="NCBI Taxonomy" id="2540710"/>
    <lineage>
        <taxon>Bacteria</taxon>
        <taxon>Pseudomonadati</taxon>
        <taxon>Bacteroidota</taxon>
        <taxon>Bacteroidia</taxon>
        <taxon>Bacteroidales</taxon>
        <taxon>Candidatus Ordinivivax</taxon>
    </lineage>
</organism>
<evidence type="ECO:0000256" key="1">
    <source>
        <dbReference type="SAM" id="Coils"/>
    </source>
</evidence>
<dbReference type="AlphaFoldDB" id="A0A5M8P3V7"/>
<sequence>MELQYIQNLIYEIRSQKVMLDYDLAMMYQVETKVLNQSVKRNIKRFPSDFMFQLTETEYQFLRSQFVTLNEEENKDRRGKHSKYLPYAFTEQGIAMLSGLLNSDIAIEINIRIMRVFVAIRNLTLEYAKNKDNKSLEERFKTLEDANEELLKDINDLSEYTRNNLDDIYIALAELADKHKKVAKVAEKSRKPIGYQHYNY</sequence>
<protein>
    <recommendedName>
        <fullName evidence="2">KilA-N DNA-binding domain-containing protein</fullName>
    </recommendedName>
</protein>